<gene>
    <name evidence="4" type="ORF">F8A88_06360</name>
</gene>
<reference evidence="4 5" key="1">
    <citation type="journal article" date="2017" name="Int. J. Syst. Evol. Microbiol.">
        <title>Desulfovibrio senegalensis sp. nov., a mesophilic sulfate reducer isolated from marine sediment.</title>
        <authorList>
            <person name="Thioye A."/>
            <person name="Gam Z.B.A."/>
            <person name="Mbengue M."/>
            <person name="Cayol J.L."/>
            <person name="Joseph-Bartoli M."/>
            <person name="Toure-Kane C."/>
            <person name="Labat M."/>
        </authorList>
    </citation>
    <scope>NUCLEOTIDE SEQUENCE [LARGE SCALE GENOMIC DNA]</scope>
    <source>
        <strain evidence="4 5">DSM 101509</strain>
    </source>
</reference>
<evidence type="ECO:0000259" key="3">
    <source>
        <dbReference type="Pfam" id="PF13458"/>
    </source>
</evidence>
<dbReference type="AlphaFoldDB" id="A0A6N6N2L2"/>
<protein>
    <submittedName>
        <fullName evidence="4">ABC transporter substrate-binding protein</fullName>
    </submittedName>
</protein>
<organism evidence="4 5">
    <name type="scientific">Pseudodesulfovibrio senegalensis</name>
    <dbReference type="NCBI Taxonomy" id="1721087"/>
    <lineage>
        <taxon>Bacteria</taxon>
        <taxon>Pseudomonadati</taxon>
        <taxon>Thermodesulfobacteriota</taxon>
        <taxon>Desulfovibrionia</taxon>
        <taxon>Desulfovibrionales</taxon>
        <taxon>Desulfovibrionaceae</taxon>
    </lineage>
</organism>
<dbReference type="InterPro" id="IPR028082">
    <property type="entry name" value="Peripla_BP_I"/>
</dbReference>
<keyword evidence="2" id="KW-0732">Signal</keyword>
<feature type="domain" description="Leucine-binding protein" evidence="3">
    <location>
        <begin position="64"/>
        <end position="397"/>
    </location>
</feature>
<name>A0A6N6N2L2_9BACT</name>
<evidence type="ECO:0000313" key="5">
    <source>
        <dbReference type="Proteomes" id="UP000438699"/>
    </source>
</evidence>
<dbReference type="Gene3D" id="3.40.50.2300">
    <property type="match status" value="2"/>
</dbReference>
<dbReference type="PANTHER" id="PTHR30483">
    <property type="entry name" value="LEUCINE-SPECIFIC-BINDING PROTEIN"/>
    <property type="match status" value="1"/>
</dbReference>
<dbReference type="Proteomes" id="UP000438699">
    <property type="component" value="Unassembled WGS sequence"/>
</dbReference>
<keyword evidence="5" id="KW-1185">Reference proteome</keyword>
<dbReference type="PANTHER" id="PTHR30483:SF6">
    <property type="entry name" value="PERIPLASMIC BINDING PROTEIN OF ABC TRANSPORTER FOR NATURAL AMINO ACIDS"/>
    <property type="match status" value="1"/>
</dbReference>
<comment type="similarity">
    <text evidence="1">Belongs to the leucine-binding protein family.</text>
</comment>
<comment type="caution">
    <text evidence="4">The sequence shown here is derived from an EMBL/GenBank/DDBJ whole genome shotgun (WGS) entry which is preliminary data.</text>
</comment>
<sequence>MRPASSLACHGKRQKHIIIAVPCLIVYDSLEIRKLERTRGMRQIIFIFALLLFCVPARAQQPIIAVIGSESGRLAYLHKDMFRAARYAVDEINVNGGLLGMQLKVVNLDNRSRADVSAEMAQKAVDMDVACVIGPMISSHAVASAKVLQKAGIPMIATTATAPQVTLVGDYIFRACFTDDFQGRALAYFIIRKLHLKSAAILQQTGETYSASLADAFADAFTNLGGTVDIVEHYQAEQTDFARELDAVRHSKAKALFVPGYAHEAAAIISQARRMGMTIPIVGGDAWGNKTHTLVNDKSLLTDCYQLRHWHRSTSNDLSRIFLYGYEAIYGPMLQDVGALAYDGVRLFVAAVQKAGTFNRKAVRDALQTTEIKGVTGKIRFDKNGDPVKSALILTYRDGRPAFFMILEP</sequence>
<dbReference type="Pfam" id="PF13458">
    <property type="entry name" value="Peripla_BP_6"/>
    <property type="match status" value="1"/>
</dbReference>
<dbReference type="SUPFAM" id="SSF53822">
    <property type="entry name" value="Periplasmic binding protein-like I"/>
    <property type="match status" value="1"/>
</dbReference>
<evidence type="ECO:0000256" key="2">
    <source>
        <dbReference type="ARBA" id="ARBA00022729"/>
    </source>
</evidence>
<dbReference type="EMBL" id="WAIE01000002">
    <property type="protein sequence ID" value="KAB1442085.1"/>
    <property type="molecule type" value="Genomic_DNA"/>
</dbReference>
<accession>A0A6N6N2L2</accession>
<evidence type="ECO:0000256" key="1">
    <source>
        <dbReference type="ARBA" id="ARBA00010062"/>
    </source>
</evidence>
<dbReference type="InterPro" id="IPR028081">
    <property type="entry name" value="Leu-bd"/>
</dbReference>
<dbReference type="CDD" id="cd06347">
    <property type="entry name" value="PBP1_ABC_LivK_ligand_binding-like"/>
    <property type="match status" value="1"/>
</dbReference>
<evidence type="ECO:0000313" key="4">
    <source>
        <dbReference type="EMBL" id="KAB1442085.1"/>
    </source>
</evidence>
<dbReference type="InterPro" id="IPR051010">
    <property type="entry name" value="BCAA_transport"/>
</dbReference>
<proteinExistence type="inferred from homology"/>